<feature type="region of interest" description="Disordered" evidence="3">
    <location>
        <begin position="1"/>
        <end position="45"/>
    </location>
</feature>
<organism evidence="6 7">
    <name type="scientific">Danionella cerebrum</name>
    <dbReference type="NCBI Taxonomy" id="2873325"/>
    <lineage>
        <taxon>Eukaryota</taxon>
        <taxon>Metazoa</taxon>
        <taxon>Chordata</taxon>
        <taxon>Craniata</taxon>
        <taxon>Vertebrata</taxon>
        <taxon>Euteleostomi</taxon>
        <taxon>Actinopterygii</taxon>
        <taxon>Neopterygii</taxon>
        <taxon>Teleostei</taxon>
        <taxon>Ostariophysi</taxon>
        <taxon>Cypriniformes</taxon>
        <taxon>Danionidae</taxon>
        <taxon>Danioninae</taxon>
        <taxon>Danionella</taxon>
    </lineage>
</organism>
<feature type="region of interest" description="Disordered" evidence="3">
    <location>
        <begin position="534"/>
        <end position="553"/>
    </location>
</feature>
<dbReference type="SUPFAM" id="SSF52540">
    <property type="entry name" value="P-loop containing nucleoside triphosphate hydrolases"/>
    <property type="match status" value="2"/>
</dbReference>
<feature type="region of interest" description="Disordered" evidence="3">
    <location>
        <begin position="1040"/>
        <end position="1064"/>
    </location>
</feature>
<evidence type="ECO:0000313" key="6">
    <source>
        <dbReference type="EMBL" id="TRY57520.1"/>
    </source>
</evidence>
<reference evidence="6 7" key="1">
    <citation type="journal article" date="2019" name="Sci. Data">
        <title>Hybrid genome assembly and annotation of Danionella translucida.</title>
        <authorList>
            <person name="Kadobianskyi M."/>
            <person name="Schulze L."/>
            <person name="Schuelke M."/>
            <person name="Judkewitz B."/>
        </authorList>
    </citation>
    <scope>NUCLEOTIDE SEQUENCE [LARGE SCALE GENOMIC DNA]</scope>
    <source>
        <strain evidence="6 7">Bolton</strain>
    </source>
</reference>
<evidence type="ECO:0000256" key="2">
    <source>
        <dbReference type="ARBA" id="ARBA00022840"/>
    </source>
</evidence>
<name>A0A553MWF3_9TELE</name>
<feature type="domain" description="DNA helicase B winged helix" evidence="5">
    <location>
        <begin position="249"/>
        <end position="357"/>
    </location>
</feature>
<feature type="compositionally biased region" description="Polar residues" evidence="3">
    <location>
        <begin position="1"/>
        <end position="14"/>
    </location>
</feature>
<dbReference type="OrthoDB" id="416437at2759"/>
<feature type="compositionally biased region" description="Polar residues" evidence="3">
    <location>
        <begin position="1043"/>
        <end position="1058"/>
    </location>
</feature>
<evidence type="ECO:0000256" key="3">
    <source>
        <dbReference type="SAM" id="MobiDB-lite"/>
    </source>
</evidence>
<sequence length="1110" mass="125718">MARQGSQTQFQTITGLIVPRLSDSKSNQEHDTEGEDEEEEGQPEFLDMNEMDSVSSGGNMIRSFTLELKEVSILVGTKTYQVWGRFPLCDPWWEVRCTIKKSHGKNFIIGHPFYRLRTYLGSETRSLVSLFLKECQTKPEFVAMFMEWLPNERHMELVSLLDILKEYEDSSPERKPVAKELISRVNISAAWEHVKVGSTYPYIMQYLPTLLPQKFLEIIKKTELKEPSEPSQSDHTPPEEQSASLLDRLEELIKTDVWKLGFNYIMFKELHLIRCEAKLEAFKLCGLFFDLSTLHQNALILYADLKKYCKQTGSTYYMRKNLEHRLMSETGVDGAWEALRFLVKEGVLVQETDKLALRNLHSYEKGIAKCLKSLVEGVPWKIQLDVKDILRKAQIDRLQAKAQERESKTCKVEAHVEISGPISVNPGATSMDHNGGALTQYESSKLSIEEEADSDSSNDSPYLNIDPDSIELDPDQVRAAEMICAHPVTVISGKGGSGKTTVVSLVFKAAMLQQKSDHEEVQKACEDFKIDSLGSDPTLRPVEEHEDKEGPEKSYDEGMKILLTAPTGRAASLLTKRTGFTAYTMHQILCSFMKFKEQQRSNDSPIPKKWRFSKVRVLVVDEGSLVCVQILHSVLSILCKNAELQKFIILGDVRQLPSIDPGNTLYDLFKVLRKEHWAIEMQTNHRAESELIVRNAGLISQMGKKGHYGPLEFDAVLDVEAPSTEAISFLLHNAPGLKEDKQSQFVAFRRNDCDLINELCCKYYSGHVTKTSKNKQNFQIKDKVCCTKNGRVAYESEQKSASSETAKPSDDMTPCDDTGRQGEEETRERLCNGEIFFIVDDVTKPDGIRQKMVRFLTLDDENDLKITCKYKELQRECKLRHAWARTIHTFQGSEAETIVYVLGNCRAQNWQHVYTAVTRGRKRVYVVGTERDLEESITKRITPRNTRLCNFITKEIRQHRPQDSLTQTACTQTQTQTPVKPLQSTTLVKYVSTQSSTHPSFKCRLNGQEPPSSNISLQDDLAFSQAYSWSPMNICDEPETENNENASCISNSTEQSGGSKRLIPDDICTTPVKLPKQTSPVESPLCSSKLKLLSIASPDSKSTCSLRDSL</sequence>
<protein>
    <submittedName>
        <fullName evidence="6">Uncharacterized protein</fullName>
    </submittedName>
</protein>
<dbReference type="Gene3D" id="3.40.50.300">
    <property type="entry name" value="P-loop containing nucleotide triphosphate hydrolases"/>
    <property type="match status" value="2"/>
</dbReference>
<accession>A0A553MWF3</accession>
<dbReference type="CDD" id="cd18809">
    <property type="entry name" value="SF1_C_RecD"/>
    <property type="match status" value="1"/>
</dbReference>
<feature type="compositionally biased region" description="Basic and acidic residues" evidence="3">
    <location>
        <begin position="541"/>
        <end position="553"/>
    </location>
</feature>
<evidence type="ECO:0000313" key="7">
    <source>
        <dbReference type="Proteomes" id="UP000316079"/>
    </source>
</evidence>
<evidence type="ECO:0000256" key="1">
    <source>
        <dbReference type="ARBA" id="ARBA00022741"/>
    </source>
</evidence>
<keyword evidence="7" id="KW-1185">Reference proteome</keyword>
<feature type="compositionally biased region" description="Basic and acidic residues" evidence="3">
    <location>
        <begin position="817"/>
        <end position="826"/>
    </location>
</feature>
<evidence type="ECO:0000259" key="4">
    <source>
        <dbReference type="Pfam" id="PF13538"/>
    </source>
</evidence>
<dbReference type="CDD" id="cd17933">
    <property type="entry name" value="DEXSc_RecD-like"/>
    <property type="match status" value="1"/>
</dbReference>
<dbReference type="InterPro" id="IPR027417">
    <property type="entry name" value="P-loop_NTPase"/>
</dbReference>
<dbReference type="PANTHER" id="PTHR43788">
    <property type="entry name" value="DNA2/NAM7 HELICASE FAMILY MEMBER"/>
    <property type="match status" value="1"/>
</dbReference>
<comment type="caution">
    <text evidence="6">The sequence shown here is derived from an EMBL/GenBank/DDBJ whole genome shotgun (WGS) entry which is preliminary data.</text>
</comment>
<dbReference type="GO" id="GO:0017116">
    <property type="term" value="F:single-stranded DNA helicase activity"/>
    <property type="evidence" value="ECO:0007669"/>
    <property type="project" value="TreeGrafter"/>
</dbReference>
<dbReference type="Pfam" id="PF25894">
    <property type="entry name" value="WHD_HELB"/>
    <property type="match status" value="1"/>
</dbReference>
<feature type="compositionally biased region" description="Acidic residues" evidence="3">
    <location>
        <begin position="32"/>
        <end position="45"/>
    </location>
</feature>
<evidence type="ECO:0000259" key="5">
    <source>
        <dbReference type="Pfam" id="PF25894"/>
    </source>
</evidence>
<dbReference type="InterPro" id="IPR058839">
    <property type="entry name" value="WHD_HELB"/>
</dbReference>
<dbReference type="GO" id="GO:0005524">
    <property type="term" value="F:ATP binding"/>
    <property type="evidence" value="ECO:0007669"/>
    <property type="project" value="UniProtKB-KW"/>
</dbReference>
<proteinExistence type="predicted"/>
<feature type="region of interest" description="Disordered" evidence="3">
    <location>
        <begin position="796"/>
        <end position="826"/>
    </location>
</feature>
<dbReference type="EMBL" id="SRMA01027233">
    <property type="protein sequence ID" value="TRY57520.1"/>
    <property type="molecule type" value="Genomic_DNA"/>
</dbReference>
<feature type="domain" description="UvrD-like helicase C-terminal" evidence="4">
    <location>
        <begin position="881"/>
        <end position="927"/>
    </location>
</feature>
<dbReference type="STRING" id="623744.A0A553MWF3"/>
<feature type="compositionally biased region" description="Basic and acidic residues" evidence="3">
    <location>
        <begin position="22"/>
        <end position="31"/>
    </location>
</feature>
<keyword evidence="1" id="KW-0547">Nucleotide-binding</keyword>
<dbReference type="Pfam" id="PF13538">
    <property type="entry name" value="UvrD_C_2"/>
    <property type="match status" value="1"/>
</dbReference>
<dbReference type="Proteomes" id="UP000316079">
    <property type="component" value="Unassembled WGS sequence"/>
</dbReference>
<dbReference type="Pfam" id="PF13604">
    <property type="entry name" value="AAA_30"/>
    <property type="match status" value="1"/>
</dbReference>
<dbReference type="InterPro" id="IPR027785">
    <property type="entry name" value="UvrD-like_helicase_C"/>
</dbReference>
<keyword evidence="2" id="KW-0067">ATP-binding</keyword>
<dbReference type="InterPro" id="IPR050534">
    <property type="entry name" value="Coronavir_polyprotein_1ab"/>
</dbReference>
<feature type="region of interest" description="Disordered" evidence="3">
    <location>
        <begin position="445"/>
        <end position="464"/>
    </location>
</feature>
<dbReference type="AlphaFoldDB" id="A0A553MWF3"/>
<dbReference type="PANTHER" id="PTHR43788:SF6">
    <property type="entry name" value="DNA HELICASE B"/>
    <property type="match status" value="1"/>
</dbReference>
<dbReference type="GO" id="GO:2000042">
    <property type="term" value="P:negative regulation of double-strand break repair via homologous recombination"/>
    <property type="evidence" value="ECO:0007669"/>
    <property type="project" value="TreeGrafter"/>
</dbReference>
<gene>
    <name evidence="6" type="ORF">DNTS_023474</name>
</gene>